<protein>
    <submittedName>
        <fullName evidence="1">Uncharacterized protein</fullName>
    </submittedName>
</protein>
<comment type="caution">
    <text evidence="1">The sequence shown here is derived from an EMBL/GenBank/DDBJ whole genome shotgun (WGS) entry which is preliminary data.</text>
</comment>
<accession>A0A7J6LIL9</accession>
<gene>
    <name evidence="1" type="ORF">FOL46_006708</name>
</gene>
<dbReference type="InterPro" id="IPR021838">
    <property type="entry name" value="DUF3431"/>
</dbReference>
<evidence type="ECO:0000313" key="1">
    <source>
        <dbReference type="EMBL" id="KAF4659128.1"/>
    </source>
</evidence>
<reference evidence="1 2" key="1">
    <citation type="submission" date="2020-04" db="EMBL/GenBank/DDBJ databases">
        <title>Perkinsus olseni comparative genomics.</title>
        <authorList>
            <person name="Bogema D.R."/>
        </authorList>
    </citation>
    <scope>NUCLEOTIDE SEQUENCE [LARGE SCALE GENOMIC DNA]</scope>
    <source>
        <strain evidence="1">ATCC PRA-31</strain>
    </source>
</reference>
<dbReference type="EMBL" id="JABANN010000444">
    <property type="protein sequence ID" value="KAF4659128.1"/>
    <property type="molecule type" value="Genomic_DNA"/>
</dbReference>
<dbReference type="Pfam" id="PF11913">
    <property type="entry name" value="DUF3431"/>
    <property type="match status" value="1"/>
</dbReference>
<name>A0A7J6LIL9_PEROL</name>
<dbReference type="Proteomes" id="UP000572268">
    <property type="component" value="Unassembled WGS sequence"/>
</dbReference>
<proteinExistence type="predicted"/>
<organism evidence="1 2">
    <name type="scientific">Perkinsus olseni</name>
    <name type="common">Perkinsus atlanticus</name>
    <dbReference type="NCBI Taxonomy" id="32597"/>
    <lineage>
        <taxon>Eukaryota</taxon>
        <taxon>Sar</taxon>
        <taxon>Alveolata</taxon>
        <taxon>Perkinsozoa</taxon>
        <taxon>Perkinsea</taxon>
        <taxon>Perkinsida</taxon>
        <taxon>Perkinsidae</taxon>
        <taxon>Perkinsus</taxon>
    </lineage>
</organism>
<evidence type="ECO:0000313" key="2">
    <source>
        <dbReference type="Proteomes" id="UP000572268"/>
    </source>
</evidence>
<sequence>MRTDCLSRAHQRIFGDELKTDEFLSSYCCGQFVVSRKSIMKRSIDSYNNMNNIIRTGWNGTGCEIGNMPCYIAEFLWQKVFTGLSSLPLRASDNSLPLFLRYDHGRSTRLPSSLDFSLYHMSQSSWRGNLVGPPSPVDDGEFYAEKRPKKIGFFMSSVGTSSAAEKLSNLLEKRRLSNADERLVIIAHPDGMRSSLRNCDINLDDDDDVDAVEVWYVSREGEDSPDLLEVILSLPSRVAETPDVIWIILDEHSCGGHINITRAMKLIQGEIASHHSPDDIGVETLGDVVWSQISALSCVSSYMSSRDSI</sequence>
<dbReference type="AlphaFoldDB" id="A0A7J6LIL9"/>